<dbReference type="PROSITE" id="PS51900">
    <property type="entry name" value="CB"/>
    <property type="match status" value="1"/>
</dbReference>
<proteinExistence type="inferred from homology"/>
<dbReference type="PANTHER" id="PTHR30629">
    <property type="entry name" value="PROPHAGE INTEGRASE"/>
    <property type="match status" value="1"/>
</dbReference>
<reference evidence="8 9" key="1">
    <citation type="submission" date="2016-04" db="EMBL/GenBank/DDBJ databases">
        <title>First whole genome shotgun sequence of the bacterium Enteractinococcus sp. strain UASWS1574.</title>
        <authorList>
            <person name="Crovadore J."/>
            <person name="Chablais R."/>
            <person name="Lefort F."/>
        </authorList>
    </citation>
    <scope>NUCLEOTIDE SEQUENCE [LARGE SCALE GENOMIC DNA]</scope>
    <source>
        <strain evidence="8 9">UASWS1574</strain>
    </source>
</reference>
<dbReference type="PROSITE" id="PS51898">
    <property type="entry name" value="TYR_RECOMBINASE"/>
    <property type="match status" value="1"/>
</dbReference>
<evidence type="ECO:0008006" key="10">
    <source>
        <dbReference type="Google" id="ProtNLM"/>
    </source>
</evidence>
<evidence type="ECO:0000259" key="6">
    <source>
        <dbReference type="PROSITE" id="PS51898"/>
    </source>
</evidence>
<sequence>MAAKKRKKYPEGIQPTGSGTYRARIYRDHENHHLGTFKTIGDARAALDIARSEIARGTFVPPKQRRAAARQEREQQEQQALAEARTVSDLAKAWLIWLESIGRSTGTLYTYRRRLEQSFLPAFRQSSVVDLTAGDVTGWYTKLVASNGEGVARQHYRTVDGMFRYATGKSKQLPRSFEPWLDSSPVDIPEAGAKKRARRKPDEVVVTTDEIYTIADNMPPHERLAVLLAGWCGLRIGEVLAVRRQDFTVAADGVMWLSINEQVQGRGTPARLDPTKTEAGDRDVPVASSIVHEVNHHLEEYVESPGESFLFPRHKVGNRPHHPNTFRGHFDKARDDAQNPRFQNLTFHGLRHSCLTRLGQAGATLSDLMSFAGHSDIESVLIYQHSEKQRLASLAEQLSVDAEKGNSDTD</sequence>
<dbReference type="PANTHER" id="PTHR30629:SF2">
    <property type="entry name" value="PROPHAGE INTEGRASE INTS-RELATED"/>
    <property type="match status" value="1"/>
</dbReference>
<dbReference type="InterPro" id="IPR002104">
    <property type="entry name" value="Integrase_catalytic"/>
</dbReference>
<comment type="caution">
    <text evidence="8">The sequence shown here is derived from an EMBL/GenBank/DDBJ whole genome shotgun (WGS) entry which is preliminary data.</text>
</comment>
<dbReference type="Pfam" id="PF00589">
    <property type="entry name" value="Phage_integrase"/>
    <property type="match status" value="1"/>
</dbReference>
<dbReference type="InterPro" id="IPR010998">
    <property type="entry name" value="Integrase_recombinase_N"/>
</dbReference>
<evidence type="ECO:0000256" key="3">
    <source>
        <dbReference type="ARBA" id="ARBA00023125"/>
    </source>
</evidence>
<organism evidence="8 9">
    <name type="scientific">Enteractinococcus helveticum</name>
    <dbReference type="NCBI Taxonomy" id="1837282"/>
    <lineage>
        <taxon>Bacteria</taxon>
        <taxon>Bacillati</taxon>
        <taxon>Actinomycetota</taxon>
        <taxon>Actinomycetes</taxon>
        <taxon>Micrococcales</taxon>
        <taxon>Micrococcaceae</taxon>
    </lineage>
</organism>
<dbReference type="SUPFAM" id="SSF56349">
    <property type="entry name" value="DNA breaking-rejoining enzymes"/>
    <property type="match status" value="1"/>
</dbReference>
<evidence type="ECO:0000313" key="9">
    <source>
        <dbReference type="Proteomes" id="UP000078292"/>
    </source>
</evidence>
<evidence type="ECO:0000256" key="1">
    <source>
        <dbReference type="ARBA" id="ARBA00008857"/>
    </source>
</evidence>
<dbReference type="InterPro" id="IPR050808">
    <property type="entry name" value="Phage_Integrase"/>
</dbReference>
<feature type="domain" description="Core-binding (CB)" evidence="7">
    <location>
        <begin position="85"/>
        <end position="167"/>
    </location>
</feature>
<keyword evidence="3 5" id="KW-0238">DNA-binding</keyword>
<dbReference type="STRING" id="1837282.A6F49_17090"/>
<protein>
    <recommendedName>
        <fullName evidence="10">Integrase</fullName>
    </recommendedName>
</protein>
<dbReference type="Gene3D" id="1.10.443.10">
    <property type="entry name" value="Intergrase catalytic core"/>
    <property type="match status" value="1"/>
</dbReference>
<keyword evidence="9" id="KW-1185">Reference proteome</keyword>
<dbReference type="AlphaFoldDB" id="A0A1B7LWZ6"/>
<comment type="similarity">
    <text evidence="1">Belongs to the 'phage' integrase family.</text>
</comment>
<dbReference type="InterPro" id="IPR044068">
    <property type="entry name" value="CB"/>
</dbReference>
<keyword evidence="4" id="KW-0233">DNA recombination</keyword>
<keyword evidence="2" id="KW-0229">DNA integration</keyword>
<evidence type="ECO:0000256" key="4">
    <source>
        <dbReference type="ARBA" id="ARBA00023172"/>
    </source>
</evidence>
<dbReference type="GO" id="GO:0003677">
    <property type="term" value="F:DNA binding"/>
    <property type="evidence" value="ECO:0007669"/>
    <property type="project" value="UniProtKB-UniRule"/>
</dbReference>
<evidence type="ECO:0000313" key="8">
    <source>
        <dbReference type="EMBL" id="OAV59546.1"/>
    </source>
</evidence>
<dbReference type="InterPro" id="IPR011010">
    <property type="entry name" value="DNA_brk_join_enz"/>
</dbReference>
<dbReference type="InterPro" id="IPR013762">
    <property type="entry name" value="Integrase-like_cat_sf"/>
</dbReference>
<dbReference type="Proteomes" id="UP000078292">
    <property type="component" value="Unassembled WGS sequence"/>
</dbReference>
<dbReference type="EMBL" id="LXEY01000022">
    <property type="protein sequence ID" value="OAV59546.1"/>
    <property type="molecule type" value="Genomic_DNA"/>
</dbReference>
<dbReference type="GO" id="GO:0006310">
    <property type="term" value="P:DNA recombination"/>
    <property type="evidence" value="ECO:0007669"/>
    <property type="project" value="UniProtKB-KW"/>
</dbReference>
<evidence type="ECO:0000256" key="2">
    <source>
        <dbReference type="ARBA" id="ARBA00022908"/>
    </source>
</evidence>
<gene>
    <name evidence="8" type="ORF">A6F49_17090</name>
</gene>
<dbReference type="GO" id="GO:0015074">
    <property type="term" value="P:DNA integration"/>
    <property type="evidence" value="ECO:0007669"/>
    <property type="project" value="UniProtKB-KW"/>
</dbReference>
<feature type="domain" description="Tyr recombinase" evidence="6">
    <location>
        <begin position="199"/>
        <end position="396"/>
    </location>
</feature>
<evidence type="ECO:0000259" key="7">
    <source>
        <dbReference type="PROSITE" id="PS51900"/>
    </source>
</evidence>
<name>A0A1B7LWZ6_9MICC</name>
<accession>A0A1B7LWZ6</accession>
<dbReference type="Gene3D" id="1.10.150.130">
    <property type="match status" value="1"/>
</dbReference>
<evidence type="ECO:0000256" key="5">
    <source>
        <dbReference type="PROSITE-ProRule" id="PRU01248"/>
    </source>
</evidence>